<dbReference type="EC" id="2.7.13.3" evidence="3"/>
<organism evidence="18 19">
    <name type="scientific">Shewanella intestini</name>
    <dbReference type="NCBI Taxonomy" id="2017544"/>
    <lineage>
        <taxon>Bacteria</taxon>
        <taxon>Pseudomonadati</taxon>
        <taxon>Pseudomonadota</taxon>
        <taxon>Gammaproteobacteria</taxon>
        <taxon>Alteromonadales</taxon>
        <taxon>Shewanellaceae</taxon>
        <taxon>Shewanella</taxon>
    </lineage>
</organism>
<accession>A0ABS5I3F3</accession>
<dbReference type="PANTHER" id="PTHR45528">
    <property type="entry name" value="SENSOR HISTIDINE KINASE CPXA"/>
    <property type="match status" value="1"/>
</dbReference>
<dbReference type="InterPro" id="IPR036890">
    <property type="entry name" value="HATPase_C_sf"/>
</dbReference>
<keyword evidence="13 15" id="KW-0472">Membrane</keyword>
<dbReference type="SUPFAM" id="SSF158472">
    <property type="entry name" value="HAMP domain-like"/>
    <property type="match status" value="1"/>
</dbReference>
<evidence type="ECO:0000256" key="10">
    <source>
        <dbReference type="ARBA" id="ARBA00022840"/>
    </source>
</evidence>
<dbReference type="InterPro" id="IPR004358">
    <property type="entry name" value="Sig_transdc_His_kin-like_C"/>
</dbReference>
<evidence type="ECO:0000256" key="15">
    <source>
        <dbReference type="SAM" id="Phobius"/>
    </source>
</evidence>
<evidence type="ECO:0000256" key="5">
    <source>
        <dbReference type="ARBA" id="ARBA00022553"/>
    </source>
</evidence>
<evidence type="ECO:0000259" key="16">
    <source>
        <dbReference type="PROSITE" id="PS50109"/>
    </source>
</evidence>
<feature type="region of interest" description="Disordered" evidence="14">
    <location>
        <begin position="115"/>
        <end position="134"/>
    </location>
</feature>
<dbReference type="InterPro" id="IPR003661">
    <property type="entry name" value="HisK_dim/P_dom"/>
</dbReference>
<keyword evidence="4" id="KW-1003">Cell membrane</keyword>
<keyword evidence="7 15" id="KW-0812">Transmembrane</keyword>
<dbReference type="SMART" id="SM00387">
    <property type="entry name" value="HATPase_c"/>
    <property type="match status" value="1"/>
</dbReference>
<feature type="compositionally biased region" description="Polar residues" evidence="14">
    <location>
        <begin position="122"/>
        <end position="132"/>
    </location>
</feature>
<keyword evidence="8" id="KW-0547">Nucleotide-binding</keyword>
<evidence type="ECO:0000313" key="19">
    <source>
        <dbReference type="Proteomes" id="UP000811844"/>
    </source>
</evidence>
<reference evidence="18 19" key="1">
    <citation type="submission" date="2020-02" db="EMBL/GenBank/DDBJ databases">
        <title>Shewanella WXL01 sp. nov., a marine bacterium isolated from green algae in Luhuitou Fringing Reef (Northern South China Sea).</title>
        <authorList>
            <person name="Wang X."/>
        </authorList>
    </citation>
    <scope>NUCLEOTIDE SEQUENCE [LARGE SCALE GENOMIC DNA]</scope>
    <source>
        <strain evidence="18 19">MCCC 1A01895</strain>
    </source>
</reference>
<evidence type="ECO:0000256" key="1">
    <source>
        <dbReference type="ARBA" id="ARBA00000085"/>
    </source>
</evidence>
<dbReference type="InterPro" id="IPR003594">
    <property type="entry name" value="HATPase_dom"/>
</dbReference>
<dbReference type="InterPro" id="IPR005467">
    <property type="entry name" value="His_kinase_dom"/>
</dbReference>
<evidence type="ECO:0000256" key="12">
    <source>
        <dbReference type="ARBA" id="ARBA00023012"/>
    </source>
</evidence>
<evidence type="ECO:0000256" key="3">
    <source>
        <dbReference type="ARBA" id="ARBA00012438"/>
    </source>
</evidence>
<dbReference type="Proteomes" id="UP000811844">
    <property type="component" value="Unassembled WGS sequence"/>
</dbReference>
<dbReference type="SMART" id="SM00304">
    <property type="entry name" value="HAMP"/>
    <property type="match status" value="1"/>
</dbReference>
<dbReference type="SMART" id="SM00388">
    <property type="entry name" value="HisKA"/>
    <property type="match status" value="1"/>
</dbReference>
<evidence type="ECO:0000256" key="14">
    <source>
        <dbReference type="SAM" id="MobiDB-lite"/>
    </source>
</evidence>
<dbReference type="Gene3D" id="6.10.340.10">
    <property type="match status" value="1"/>
</dbReference>
<gene>
    <name evidence="18" type="ORF">G3R48_11260</name>
</gene>
<keyword evidence="11 15" id="KW-1133">Transmembrane helix</keyword>
<dbReference type="PRINTS" id="PR00344">
    <property type="entry name" value="BCTRLSENSOR"/>
</dbReference>
<feature type="domain" description="Histidine kinase" evidence="16">
    <location>
        <begin position="291"/>
        <end position="505"/>
    </location>
</feature>
<protein>
    <recommendedName>
        <fullName evidence="3">histidine kinase</fullName>
        <ecNumber evidence="3">2.7.13.3</ecNumber>
    </recommendedName>
</protein>
<dbReference type="EMBL" id="JAAIKR010000010">
    <property type="protein sequence ID" value="MBR9728554.1"/>
    <property type="molecule type" value="Genomic_DNA"/>
</dbReference>
<feature type="transmembrane region" description="Helical" evidence="15">
    <location>
        <begin position="208"/>
        <end position="234"/>
    </location>
</feature>
<proteinExistence type="predicted"/>
<keyword evidence="5" id="KW-0597">Phosphoprotein</keyword>
<keyword evidence="12" id="KW-0902">Two-component regulatory system</keyword>
<dbReference type="Pfam" id="PF00672">
    <property type="entry name" value="HAMP"/>
    <property type="match status" value="1"/>
</dbReference>
<sequence length="505" mass="56512">MSLSKKLMLTFLGLTLVVLLATLSLARWSFERGFLEYANALEQQRLSNIAQNLTTLYIDNDGWEHISCLTIKQYLSASFQPKSTIKTANQAYNFSHHQAHEHLTQHPPHAPLVHEQEEQHKNAATSATTVESSLKPLHQKPFKQRHTSPTALFNAQDQFIAGTVPRTPKKQWVKVYIKVDKQIVGTLVTNAKRRINSPQGTAFSKRQWLMSMLIGLVALGLSVGVSLLLTRVFLAPIQRMLKRVSSMSNGDYLTRLSPTHHDELGQLMGDLDRLALHLQQNQSVRQRWIASISHELRTPVTVLTGEINAIKDGVRPLNMAQIDSVHQEVERLAHLIDDLYQLSLSDIGGLRYHFEPIDIIDCINHCCHKAQLQAQQQGLTLTQQLSGSVMINGDRDRLQQLLTNIINNSLKYTDAPGTIVINTTVMSSYVQIIIQDSLPGIPVQECQKLLEPLYRNEVSRSRHRGGAGLGLAICRNIAEAHQGTIRICPSTLGGIQVEINLPIVI</sequence>
<dbReference type="InterPro" id="IPR003660">
    <property type="entry name" value="HAMP_dom"/>
</dbReference>
<evidence type="ECO:0000259" key="17">
    <source>
        <dbReference type="PROSITE" id="PS50885"/>
    </source>
</evidence>
<evidence type="ECO:0000256" key="11">
    <source>
        <dbReference type="ARBA" id="ARBA00022989"/>
    </source>
</evidence>
<dbReference type="Pfam" id="PF00512">
    <property type="entry name" value="HisKA"/>
    <property type="match status" value="1"/>
</dbReference>
<dbReference type="PANTHER" id="PTHR45528:SF1">
    <property type="entry name" value="SENSOR HISTIDINE KINASE CPXA"/>
    <property type="match status" value="1"/>
</dbReference>
<evidence type="ECO:0000256" key="4">
    <source>
        <dbReference type="ARBA" id="ARBA00022475"/>
    </source>
</evidence>
<comment type="caution">
    <text evidence="18">The sequence shown here is derived from an EMBL/GenBank/DDBJ whole genome shotgun (WGS) entry which is preliminary data.</text>
</comment>
<evidence type="ECO:0000256" key="7">
    <source>
        <dbReference type="ARBA" id="ARBA00022692"/>
    </source>
</evidence>
<dbReference type="InterPro" id="IPR050398">
    <property type="entry name" value="HssS/ArlS-like"/>
</dbReference>
<dbReference type="CDD" id="cd00082">
    <property type="entry name" value="HisKA"/>
    <property type="match status" value="1"/>
</dbReference>
<evidence type="ECO:0000256" key="6">
    <source>
        <dbReference type="ARBA" id="ARBA00022679"/>
    </source>
</evidence>
<keyword evidence="9" id="KW-0418">Kinase</keyword>
<dbReference type="Gene3D" id="1.10.287.130">
    <property type="match status" value="1"/>
</dbReference>
<comment type="catalytic activity">
    <reaction evidence="1">
        <text>ATP + protein L-histidine = ADP + protein N-phospho-L-histidine.</text>
        <dbReference type="EC" id="2.7.13.3"/>
    </reaction>
</comment>
<keyword evidence="19" id="KW-1185">Reference proteome</keyword>
<dbReference type="SUPFAM" id="SSF47384">
    <property type="entry name" value="Homodimeric domain of signal transducing histidine kinase"/>
    <property type="match status" value="1"/>
</dbReference>
<dbReference type="Pfam" id="PF02518">
    <property type="entry name" value="HATPase_c"/>
    <property type="match status" value="1"/>
</dbReference>
<dbReference type="CDD" id="cd06225">
    <property type="entry name" value="HAMP"/>
    <property type="match status" value="1"/>
</dbReference>
<dbReference type="SUPFAM" id="SSF55874">
    <property type="entry name" value="ATPase domain of HSP90 chaperone/DNA topoisomerase II/histidine kinase"/>
    <property type="match status" value="1"/>
</dbReference>
<dbReference type="Gene3D" id="3.30.565.10">
    <property type="entry name" value="Histidine kinase-like ATPase, C-terminal domain"/>
    <property type="match status" value="1"/>
</dbReference>
<comment type="subcellular location">
    <subcellularLocation>
        <location evidence="2">Cell membrane</location>
        <topology evidence="2">Multi-pass membrane protein</topology>
    </subcellularLocation>
</comment>
<dbReference type="InterPro" id="IPR036097">
    <property type="entry name" value="HisK_dim/P_sf"/>
</dbReference>
<evidence type="ECO:0000256" key="8">
    <source>
        <dbReference type="ARBA" id="ARBA00022741"/>
    </source>
</evidence>
<dbReference type="PROSITE" id="PS50109">
    <property type="entry name" value="HIS_KIN"/>
    <property type="match status" value="1"/>
</dbReference>
<evidence type="ECO:0000256" key="13">
    <source>
        <dbReference type="ARBA" id="ARBA00023136"/>
    </source>
</evidence>
<keyword evidence="6" id="KW-0808">Transferase</keyword>
<evidence type="ECO:0000313" key="18">
    <source>
        <dbReference type="EMBL" id="MBR9728554.1"/>
    </source>
</evidence>
<evidence type="ECO:0000256" key="2">
    <source>
        <dbReference type="ARBA" id="ARBA00004651"/>
    </source>
</evidence>
<dbReference type="RefSeq" id="WP_153664145.1">
    <property type="nucleotide sequence ID" value="NZ_JAAIKR010000010.1"/>
</dbReference>
<feature type="domain" description="HAMP" evidence="17">
    <location>
        <begin position="231"/>
        <end position="283"/>
    </location>
</feature>
<name>A0ABS5I3F3_9GAMM</name>
<dbReference type="PROSITE" id="PS50885">
    <property type="entry name" value="HAMP"/>
    <property type="match status" value="1"/>
</dbReference>
<keyword evidence="10" id="KW-0067">ATP-binding</keyword>
<evidence type="ECO:0000256" key="9">
    <source>
        <dbReference type="ARBA" id="ARBA00022777"/>
    </source>
</evidence>